<feature type="compositionally biased region" description="Low complexity" evidence="5">
    <location>
        <begin position="472"/>
        <end position="492"/>
    </location>
</feature>
<gene>
    <name evidence="8" type="ORF">B0H65DRAFT_540097</name>
</gene>
<dbReference type="SUPFAM" id="SSF50965">
    <property type="entry name" value="Galactose oxidase, central domain"/>
    <property type="match status" value="1"/>
</dbReference>
<dbReference type="InterPro" id="IPR051694">
    <property type="entry name" value="Immunoregulatory_rcpt-like"/>
</dbReference>
<evidence type="ECO:0008006" key="10">
    <source>
        <dbReference type="Google" id="ProtNLM"/>
    </source>
</evidence>
<evidence type="ECO:0000256" key="2">
    <source>
        <dbReference type="ARBA" id="ARBA00022692"/>
    </source>
</evidence>
<dbReference type="GO" id="GO:0071944">
    <property type="term" value="C:cell periphery"/>
    <property type="evidence" value="ECO:0007669"/>
    <property type="project" value="UniProtKB-ARBA"/>
</dbReference>
<evidence type="ECO:0000256" key="6">
    <source>
        <dbReference type="SAM" id="Phobius"/>
    </source>
</evidence>
<dbReference type="PANTHER" id="PTHR15549">
    <property type="entry name" value="PAIRED IMMUNOGLOBULIN-LIKE TYPE 2 RECEPTOR"/>
    <property type="match status" value="1"/>
</dbReference>
<reference evidence="8" key="2">
    <citation type="submission" date="2023-06" db="EMBL/GenBank/DDBJ databases">
        <authorList>
            <consortium name="Lawrence Berkeley National Laboratory"/>
            <person name="Haridas S."/>
            <person name="Hensen N."/>
            <person name="Bonometti L."/>
            <person name="Westerberg I."/>
            <person name="Brannstrom I.O."/>
            <person name="Guillou S."/>
            <person name="Cros-Aarteil S."/>
            <person name="Calhoun S."/>
            <person name="Kuo A."/>
            <person name="Mondo S."/>
            <person name="Pangilinan J."/>
            <person name="Riley R."/>
            <person name="Labutti K."/>
            <person name="Andreopoulos B."/>
            <person name="Lipzen A."/>
            <person name="Chen C."/>
            <person name="Yanf M."/>
            <person name="Daum C."/>
            <person name="Ng V."/>
            <person name="Clum A."/>
            <person name="Steindorff A."/>
            <person name="Ohm R."/>
            <person name="Martin F."/>
            <person name="Silar P."/>
            <person name="Natvig D."/>
            <person name="Lalanne C."/>
            <person name="Gautier V."/>
            <person name="Ament-Velasquez S.L."/>
            <person name="Kruys A."/>
            <person name="Hutchinson M.I."/>
            <person name="Powell A.J."/>
            <person name="Barry K."/>
            <person name="Miller A.N."/>
            <person name="Grigoriev I.V."/>
            <person name="Debuchy R."/>
            <person name="Gladieux P."/>
            <person name="Thoren M.H."/>
            <person name="Johannesson H."/>
        </authorList>
    </citation>
    <scope>NUCLEOTIDE SEQUENCE</scope>
    <source>
        <strain evidence="8">CBS 560.94</strain>
    </source>
</reference>
<comment type="subcellular location">
    <subcellularLocation>
        <location evidence="1">Membrane</location>
        <topology evidence="1">Single-pass membrane protein</topology>
    </subcellularLocation>
</comment>
<dbReference type="InterPro" id="IPR011043">
    <property type="entry name" value="Gal_Oxase/kelch_b-propeller"/>
</dbReference>
<reference evidence="8" key="1">
    <citation type="journal article" date="2023" name="Mol. Phylogenet. Evol.">
        <title>Genome-scale phylogeny and comparative genomics of the fungal order Sordariales.</title>
        <authorList>
            <person name="Hensen N."/>
            <person name="Bonometti L."/>
            <person name="Westerberg I."/>
            <person name="Brannstrom I.O."/>
            <person name="Guillou S."/>
            <person name="Cros-Aarteil S."/>
            <person name="Calhoun S."/>
            <person name="Haridas S."/>
            <person name="Kuo A."/>
            <person name="Mondo S."/>
            <person name="Pangilinan J."/>
            <person name="Riley R."/>
            <person name="LaButti K."/>
            <person name="Andreopoulos B."/>
            <person name="Lipzen A."/>
            <person name="Chen C."/>
            <person name="Yan M."/>
            <person name="Daum C."/>
            <person name="Ng V."/>
            <person name="Clum A."/>
            <person name="Steindorff A."/>
            <person name="Ohm R.A."/>
            <person name="Martin F."/>
            <person name="Silar P."/>
            <person name="Natvig D.O."/>
            <person name="Lalanne C."/>
            <person name="Gautier V."/>
            <person name="Ament-Velasquez S.L."/>
            <person name="Kruys A."/>
            <person name="Hutchinson M.I."/>
            <person name="Powell A.J."/>
            <person name="Barry K."/>
            <person name="Miller A.N."/>
            <person name="Grigoriev I.V."/>
            <person name="Debuchy R."/>
            <person name="Gladieux P."/>
            <person name="Hiltunen Thoren M."/>
            <person name="Johannesson H."/>
        </authorList>
    </citation>
    <scope>NUCLEOTIDE SEQUENCE</scope>
    <source>
        <strain evidence="8">CBS 560.94</strain>
    </source>
</reference>
<dbReference type="Gene3D" id="2.120.10.80">
    <property type="entry name" value="Kelch-type beta propeller"/>
    <property type="match status" value="1"/>
</dbReference>
<dbReference type="EMBL" id="JAUEPP010000005">
    <property type="protein sequence ID" value="KAK3342431.1"/>
    <property type="molecule type" value="Genomic_DNA"/>
</dbReference>
<evidence type="ECO:0000256" key="3">
    <source>
        <dbReference type="ARBA" id="ARBA00022989"/>
    </source>
</evidence>
<keyword evidence="3 6" id="KW-1133">Transmembrane helix</keyword>
<sequence length="631" mass="68724">MGRTLRSYQIWKLLPQFSCHAGLTLLLWILQTVLAELVDNPPESQFLRRSLTRGNQVSQAVSLHYVFWSRVTYPTLPNNSTLSIDISKSWSAKTVTIKATPKEGGPVPTDDEALWTDPSGEAFYVFGGRAPRGVGRERLAKDGIWKFTVDGAGGGTWALEEPSNLNMLKSLTLMNRAAYATSHTSSGSIGFSIGGTANNNTDPDFHLTGAQFKPIAGMVSYDMKTKTLSKSGFQMAIPPTGTLRDARAEYVPHFGPNGLVFVLGGVTYNAEPVPLLDHMLDMTNITFLTQELASGYGRQRAEMPQEAGNRFVWWASPARLGRMSCNDFVDTISYDDFYILTLPGFAWFQVPDRTPEPRGETSCAVIGNRQMIIVDGHDFAQRQGGLSRSWKIQDTFPQGLGLFDMVDLTFVQNFSYNAHAEAYRTPKVIEDWYRRNATNLSSAVPWSSDEVRDMFLARAATPVSFGDDEPESASTSSSSSSSSTASATPASTTKDKESSSTSNSNVGAIAGGIAGGGVVVLAIIAGLAYYFRFKRRRSKKPPPSPPGEVQPTLETGEPKVAVTAEDVSKPKAKEEELPTEPHATELYVPPKELANNHEVWELDAAGRTGELDTCTSNPACGQFQATNPVVL</sequence>
<dbReference type="InterPro" id="IPR015915">
    <property type="entry name" value="Kelch-typ_b-propeller"/>
</dbReference>
<evidence type="ECO:0000256" key="4">
    <source>
        <dbReference type="ARBA" id="ARBA00023136"/>
    </source>
</evidence>
<proteinExistence type="predicted"/>
<keyword evidence="9" id="KW-1185">Reference proteome</keyword>
<keyword evidence="7" id="KW-0732">Signal</keyword>
<dbReference type="GeneID" id="87866294"/>
<dbReference type="Gene3D" id="1.20.5.510">
    <property type="entry name" value="Single helix bin"/>
    <property type="match status" value="1"/>
</dbReference>
<dbReference type="GO" id="GO:0016020">
    <property type="term" value="C:membrane"/>
    <property type="evidence" value="ECO:0007669"/>
    <property type="project" value="UniProtKB-SubCell"/>
</dbReference>
<keyword evidence="4 6" id="KW-0472">Membrane</keyword>
<evidence type="ECO:0000256" key="5">
    <source>
        <dbReference type="SAM" id="MobiDB-lite"/>
    </source>
</evidence>
<feature type="transmembrane region" description="Helical" evidence="6">
    <location>
        <begin position="506"/>
        <end position="531"/>
    </location>
</feature>
<feature type="chain" id="PRO_5042087624" description="Kelch repeat protein" evidence="7">
    <location>
        <begin position="36"/>
        <end position="631"/>
    </location>
</feature>
<accession>A0AAE0MQV5</accession>
<evidence type="ECO:0000256" key="7">
    <source>
        <dbReference type="SAM" id="SignalP"/>
    </source>
</evidence>
<feature type="region of interest" description="Disordered" evidence="5">
    <location>
        <begin position="536"/>
        <end position="559"/>
    </location>
</feature>
<dbReference type="RefSeq" id="XP_062680224.1">
    <property type="nucleotide sequence ID" value="XM_062829140.1"/>
</dbReference>
<organism evidence="8 9">
    <name type="scientific">Neurospora tetraspora</name>
    <dbReference type="NCBI Taxonomy" id="94610"/>
    <lineage>
        <taxon>Eukaryota</taxon>
        <taxon>Fungi</taxon>
        <taxon>Dikarya</taxon>
        <taxon>Ascomycota</taxon>
        <taxon>Pezizomycotina</taxon>
        <taxon>Sordariomycetes</taxon>
        <taxon>Sordariomycetidae</taxon>
        <taxon>Sordariales</taxon>
        <taxon>Sordariaceae</taxon>
        <taxon>Neurospora</taxon>
    </lineage>
</organism>
<evidence type="ECO:0000256" key="1">
    <source>
        <dbReference type="ARBA" id="ARBA00004167"/>
    </source>
</evidence>
<comment type="caution">
    <text evidence="8">The sequence shown here is derived from an EMBL/GenBank/DDBJ whole genome shotgun (WGS) entry which is preliminary data.</text>
</comment>
<dbReference type="AlphaFoldDB" id="A0AAE0MQV5"/>
<dbReference type="Proteomes" id="UP001278500">
    <property type="component" value="Unassembled WGS sequence"/>
</dbReference>
<feature type="region of interest" description="Disordered" evidence="5">
    <location>
        <begin position="464"/>
        <end position="503"/>
    </location>
</feature>
<keyword evidence="2 6" id="KW-0812">Transmembrane</keyword>
<protein>
    <recommendedName>
        <fullName evidence="10">Kelch repeat protein</fullName>
    </recommendedName>
</protein>
<evidence type="ECO:0000313" key="9">
    <source>
        <dbReference type="Proteomes" id="UP001278500"/>
    </source>
</evidence>
<name>A0AAE0MQV5_9PEZI</name>
<dbReference type="PANTHER" id="PTHR15549:SF26">
    <property type="entry name" value="AXIAL BUDDING PATTERN PROTEIN 2-RELATED"/>
    <property type="match status" value="1"/>
</dbReference>
<feature type="signal peptide" evidence="7">
    <location>
        <begin position="1"/>
        <end position="35"/>
    </location>
</feature>
<evidence type="ECO:0000313" key="8">
    <source>
        <dbReference type="EMBL" id="KAK3342431.1"/>
    </source>
</evidence>